<gene>
    <name evidence="2" type="ORF">CATYP_06230</name>
</gene>
<name>A0ABM5QND8_9CORY</name>
<dbReference type="EMBL" id="CP008944">
    <property type="protein sequence ID" value="AIG64273.1"/>
    <property type="molecule type" value="Genomic_DNA"/>
</dbReference>
<protein>
    <submittedName>
        <fullName evidence="2">Amino acid-binding ACT domain protein</fullName>
    </submittedName>
</protein>
<evidence type="ECO:0000259" key="1">
    <source>
        <dbReference type="PROSITE" id="PS51671"/>
    </source>
</evidence>
<dbReference type="SUPFAM" id="SSF55021">
    <property type="entry name" value="ACT-like"/>
    <property type="match status" value="1"/>
</dbReference>
<dbReference type="InterPro" id="IPR045865">
    <property type="entry name" value="ACT-like_dom_sf"/>
</dbReference>
<dbReference type="RefSeq" id="WP_038605785.1">
    <property type="nucleotide sequence ID" value="NZ_CP008944.1"/>
</dbReference>
<organism evidence="2 3">
    <name type="scientific">Corynebacterium atypicum</name>
    <dbReference type="NCBI Taxonomy" id="191610"/>
    <lineage>
        <taxon>Bacteria</taxon>
        <taxon>Bacillati</taxon>
        <taxon>Actinomycetota</taxon>
        <taxon>Actinomycetes</taxon>
        <taxon>Mycobacteriales</taxon>
        <taxon>Corynebacteriaceae</taxon>
        <taxon>Corynebacterium</taxon>
    </lineage>
</organism>
<dbReference type="PROSITE" id="PS51671">
    <property type="entry name" value="ACT"/>
    <property type="match status" value="1"/>
</dbReference>
<accession>A0ABM5QND8</accession>
<dbReference type="InterPro" id="IPR002912">
    <property type="entry name" value="ACT_dom"/>
</dbReference>
<keyword evidence="3" id="KW-1185">Reference proteome</keyword>
<reference evidence="2 3" key="1">
    <citation type="submission" date="2014-07" db="EMBL/GenBank/DDBJ databases">
        <title>Complete genome sequence of Corynebacterium atypicum DSM 44849: identifiction of the mycolic acid biosynthesis genes.</title>
        <authorList>
            <person name="Tippelt A."/>
            <person name="Mollmann S."/>
            <person name="Albersmeier A."/>
            <person name="Jaenicke S."/>
            <person name="Ruckert C."/>
            <person name="Tauch A."/>
        </authorList>
    </citation>
    <scope>NUCLEOTIDE SEQUENCE [LARGE SCALE GENOMIC DNA]</scope>
    <source>
        <strain evidence="2 3">R2070</strain>
    </source>
</reference>
<evidence type="ECO:0000313" key="3">
    <source>
        <dbReference type="Proteomes" id="UP000028504"/>
    </source>
</evidence>
<dbReference type="Gene3D" id="3.30.70.260">
    <property type="match status" value="1"/>
</dbReference>
<proteinExistence type="predicted"/>
<sequence length="230" mass="24026">MSYLIRVLLPDEPGSLGSLALCLGEAGADISSVDVVETFPDGTVMDDLVVSVPNTVMADVIVSAAQEADGVLVDSIRPFSGRVDRRGQIVMLAEVAEQAANHRRALEVLVGVLPRSMTSTWAIALKASAPVNRVTASQAAPADDGKEHDSLPINTPRILNPRTEDWIPHAWALFDSALAAAPLPGTDYVVIVGRTAGPDFLASEVSHLGNLAKVCGAILAGTQDAESPSD</sequence>
<dbReference type="Proteomes" id="UP000028504">
    <property type="component" value="Chromosome"/>
</dbReference>
<evidence type="ECO:0000313" key="2">
    <source>
        <dbReference type="EMBL" id="AIG64273.1"/>
    </source>
</evidence>
<feature type="domain" description="ACT" evidence="1">
    <location>
        <begin position="4"/>
        <end position="81"/>
    </location>
</feature>